<sequence>MAWQPAPDSLRTLIGCVKNSHNGFDKVSQKQAEIMLREAKKSPDFNNYLAYIFSSAAPPTDTGLSSSDYNLVRAAAGIMLKNAIKLAYKQTPDTSIALIKAAVLLGLQDQSPQVRNGAGNIATELIQRGGVYAWPELLNELLLMVGNVSGQVAPATQEAAMSALAKICEDNNKLLEREHNGQRPLNVLLPKLVEATASPLPKVRAGALTAINEFIPRKSQAMLASIDVLLQQLFTLAADPSNDVRREVCRAFVYLVETRADKLLPHVAGLVDYFLVQQKNEQDEDLACQAVEFWLSAGEHHDFWKSLQPYAPKIVRSLLEGMVYSGEDIALLGSASDDEDEDDRAEDIRPQFAKHASKRNANGGTGANASTADKGANNAYEKLADMDDGGLEDGEVDEGDGDGDGDGGDDSDDIDGEDEGYIEGSPEEHWTLRKGSAAALDVLARDFGASMFEWILPYLTTNLKHEDWPHRESAVLALGAVAEGCVDAVTPHLPELIPYLTSLLNDPEPLVRQITCWTLARYSVWAIGLTDPAQVAAYFVPMMEGFLNLMLDRNKKVQEAAASAMATLEEKAGKKLEPYAGPIIQRFIGCFDKYKDRNMYILYDCVQTLAEAIGPVLALPALSGQLMPALFKRYDSVPDQSRELFPLLECFSYVAMSLGSAFGPFAQPVFRRCVNIIHQNLEQSLAAAGNTHLDPPDKDFLVTSLDLISAIVQALAGDKAAALVTDTQPAFFELLSFCMEDPTDEVRQSAYAVLGDCAKFVFPQLQPCLGNLLPILLKQLDMDNILDEEIDAGFSIINNACWSMGEIAIRHGKGMAPYVHELLKSCVEILTNPRVPRGVNENAAIALGRLGLANADALAPNLHTFAAEFLVSMDDVDPTEEKATALQGFTLVVAQNPQAMEKVLLHYFQTIATYEDINLQSPIKQELHDVFQNIISTYRRLIPQLDTFLAQLSANEQASLRRQYQI</sequence>
<dbReference type="InterPro" id="IPR058584">
    <property type="entry name" value="IMB1_TNPO1-like_TPR"/>
</dbReference>
<evidence type="ECO:0000256" key="3">
    <source>
        <dbReference type="ARBA" id="ARBA00022490"/>
    </source>
</evidence>
<dbReference type="EMBL" id="AZHD01000004">
    <property type="protein sequence ID" value="OAA64496.1"/>
    <property type="molecule type" value="Genomic_DNA"/>
</dbReference>
<protein>
    <submittedName>
        <fullName evidence="8">Armadillo-like helical</fullName>
    </submittedName>
</protein>
<feature type="compositionally biased region" description="Acidic residues" evidence="6">
    <location>
        <begin position="386"/>
        <end position="421"/>
    </location>
</feature>
<evidence type="ECO:0000259" key="7">
    <source>
        <dbReference type="PROSITE" id="PS50166"/>
    </source>
</evidence>
<name>A0A167X3V2_9HYPO</name>
<dbReference type="InterPro" id="IPR001494">
    <property type="entry name" value="Importin-beta_N"/>
</dbReference>
<feature type="region of interest" description="Disordered" evidence="6">
    <location>
        <begin position="351"/>
        <end position="428"/>
    </location>
</feature>
<gene>
    <name evidence="8" type="ORF">SPI_03143</name>
</gene>
<dbReference type="SUPFAM" id="SSF48371">
    <property type="entry name" value="ARM repeat"/>
    <property type="match status" value="1"/>
</dbReference>
<dbReference type="GO" id="GO:0031267">
    <property type="term" value="F:small GTPase binding"/>
    <property type="evidence" value="ECO:0007669"/>
    <property type="project" value="InterPro"/>
</dbReference>
<dbReference type="STRING" id="1081102.A0A167X3V2"/>
<dbReference type="OrthoDB" id="951172at2759"/>
<dbReference type="InterPro" id="IPR040122">
    <property type="entry name" value="Importin_beta"/>
</dbReference>
<keyword evidence="2" id="KW-0813">Transport</keyword>
<keyword evidence="3" id="KW-0963">Cytoplasm</keyword>
<dbReference type="GO" id="GO:0034399">
    <property type="term" value="C:nuclear periphery"/>
    <property type="evidence" value="ECO:0007669"/>
    <property type="project" value="EnsemblFungi"/>
</dbReference>
<dbReference type="PROSITE" id="PS50166">
    <property type="entry name" value="IMPORTIN_B_NT"/>
    <property type="match status" value="1"/>
</dbReference>
<feature type="domain" description="Importin N-terminal" evidence="7">
    <location>
        <begin position="32"/>
        <end position="109"/>
    </location>
</feature>
<dbReference type="FunFam" id="1.25.10.10:FF:000313">
    <property type="entry name" value="Importin beta-2 subunit, putative"/>
    <property type="match status" value="1"/>
</dbReference>
<dbReference type="Pfam" id="PF25574">
    <property type="entry name" value="TPR_IMB1"/>
    <property type="match status" value="1"/>
</dbReference>
<dbReference type="PANTHER" id="PTHR10527">
    <property type="entry name" value="IMPORTIN BETA"/>
    <property type="match status" value="1"/>
</dbReference>
<dbReference type="AlphaFoldDB" id="A0A167X3V2"/>
<evidence type="ECO:0000256" key="2">
    <source>
        <dbReference type="ARBA" id="ARBA00022448"/>
    </source>
</evidence>
<comment type="caution">
    <text evidence="8">The sequence shown here is derived from an EMBL/GenBank/DDBJ whole genome shotgun (WGS) entry which is preliminary data.</text>
</comment>
<reference evidence="8 9" key="1">
    <citation type="journal article" date="2016" name="Genome Biol. Evol.">
        <title>Divergent and convergent evolution of fungal pathogenicity.</title>
        <authorList>
            <person name="Shang Y."/>
            <person name="Xiao G."/>
            <person name="Zheng P."/>
            <person name="Cen K."/>
            <person name="Zhan S."/>
            <person name="Wang C."/>
        </authorList>
    </citation>
    <scope>NUCLEOTIDE SEQUENCE [LARGE SCALE GENOMIC DNA]</scope>
    <source>
        <strain evidence="8 9">RCEF 264</strain>
    </source>
</reference>
<dbReference type="GO" id="GO:0005737">
    <property type="term" value="C:cytoplasm"/>
    <property type="evidence" value="ECO:0007669"/>
    <property type="project" value="UniProtKB-SubCell"/>
</dbReference>
<dbReference type="InterPro" id="IPR011989">
    <property type="entry name" value="ARM-like"/>
</dbReference>
<dbReference type="Gene3D" id="1.25.10.10">
    <property type="entry name" value="Leucine-rich Repeat Variant"/>
    <property type="match status" value="2"/>
</dbReference>
<keyword evidence="4" id="KW-0677">Repeat</keyword>
<evidence type="ECO:0000256" key="4">
    <source>
        <dbReference type="ARBA" id="ARBA00022737"/>
    </source>
</evidence>
<keyword evidence="5" id="KW-0653">Protein transport</keyword>
<evidence type="ECO:0000256" key="6">
    <source>
        <dbReference type="SAM" id="MobiDB-lite"/>
    </source>
</evidence>
<evidence type="ECO:0000313" key="9">
    <source>
        <dbReference type="Proteomes" id="UP000076874"/>
    </source>
</evidence>
<dbReference type="Proteomes" id="UP000076874">
    <property type="component" value="Unassembled WGS sequence"/>
</dbReference>
<dbReference type="FunFam" id="1.25.10.10:FF:000219">
    <property type="entry name" value="Importin subunit beta-2"/>
    <property type="match status" value="1"/>
</dbReference>
<organism evidence="8 9">
    <name type="scientific">Niveomyces insectorum RCEF 264</name>
    <dbReference type="NCBI Taxonomy" id="1081102"/>
    <lineage>
        <taxon>Eukaryota</taxon>
        <taxon>Fungi</taxon>
        <taxon>Dikarya</taxon>
        <taxon>Ascomycota</taxon>
        <taxon>Pezizomycotina</taxon>
        <taxon>Sordariomycetes</taxon>
        <taxon>Hypocreomycetidae</taxon>
        <taxon>Hypocreales</taxon>
        <taxon>Cordycipitaceae</taxon>
        <taxon>Niveomyces</taxon>
    </lineage>
</organism>
<comment type="subcellular location">
    <subcellularLocation>
        <location evidence="1">Cytoplasm</location>
    </subcellularLocation>
</comment>
<dbReference type="SMART" id="SM00913">
    <property type="entry name" value="IBN_N"/>
    <property type="match status" value="1"/>
</dbReference>
<proteinExistence type="predicted"/>
<accession>A0A167X3V2</accession>
<keyword evidence="9" id="KW-1185">Reference proteome</keyword>
<dbReference type="InterPro" id="IPR016024">
    <property type="entry name" value="ARM-type_fold"/>
</dbReference>
<evidence type="ECO:0000256" key="5">
    <source>
        <dbReference type="ARBA" id="ARBA00022927"/>
    </source>
</evidence>
<dbReference type="Pfam" id="PF13513">
    <property type="entry name" value="HEAT_EZ"/>
    <property type="match status" value="1"/>
</dbReference>
<evidence type="ECO:0000256" key="1">
    <source>
        <dbReference type="ARBA" id="ARBA00004496"/>
    </source>
</evidence>
<dbReference type="GO" id="GO:0006606">
    <property type="term" value="P:protein import into nucleus"/>
    <property type="evidence" value="ECO:0007669"/>
    <property type="project" value="InterPro"/>
</dbReference>
<dbReference type="Pfam" id="PF03810">
    <property type="entry name" value="IBN_N"/>
    <property type="match status" value="1"/>
</dbReference>
<evidence type="ECO:0000313" key="8">
    <source>
        <dbReference type="EMBL" id="OAA64496.1"/>
    </source>
</evidence>